<gene>
    <name evidence="3" type="ORF">PBRASI_LOCUS8125</name>
</gene>
<sequence>MAKNETPPRFTQKRPSQKTAYPAILNDQGADDQHSSGFISAKEDDNNHDELVEVNNIYRTIPNLCQLVELCLDESTTGQSDSLVNKAIIHPEELEKVCNMLVPGSYRSVSDIQFNKLADVDIQLVGCYGNCKIISKLLLQNNVIDKDRYEKFIKGEQTLATGLYLLIIESDMNLQQSQKTTVGVSTKFGFVILWLEKQFYDEKEILTSATNLHRFLTRLTNHQVCLMSEEDLRNFSFSVNTASPNRIIKIKVKTGPQQEKGVSVKNEIEIKVPELAICNGDPSKAFIIESNALQSLAIMQNISESTTLSKTITEKFNSSNDFQKFLKKKLNEEHYALSLSDLRMDELVILIKDGLDKPDFLVTYDNQISKLIKQRDEKINEYKKEVNQWILSALENYNIYFEKKIVGINSSSIKDNPELKKVYAGHAEVCKDMETKILQIDRKEWKALKYEFYNKREQQSNLSQLKWYEINSDRVTSSVTAFIDSKTGVEEIDNISDANFVADLVCTASENITVKLRKEYQQWKDDGNINKELEECWRPHIQNMSKDGNFFKYMEKLNRINKKESEELKKKLESMYSIGKKMFVKKFQKHLSISGLDYSHQYEFHYDIEVLNHSLCELRILELPRSYGRLNASVNYTNTSLLNTYRKILYISASFEIRKICQLDDGKFVLILWDTEKNVYAIFYGTLLELTENFKRNSMPSRFRLMDEPKNSLITVNYSTGLMATYNNDEHVLNIYNIYNVEKNMRPLHSNLVRTSRLSLKRLLWISKSSMLFVKEDGEAYTFDYNDGYLKYFEKFSKDAASVLSSPNPSCIFVLEPKTTNPTGSKIEGGNHSVNTGEGLEGIENKHPAVPVPAKTDESTVQALVYFVNQDKQCEPLQTGIPLPSHSLIHCRLTYLEQIQHLVTLDLAHNVLVLAKINITSDQSQYKYSVDSIRNSPLSVNSTYTNSIVDVKVNNTNQEQKESVSLGDGFEVMLPELAICSEDLSKAFIIESNTLQSLAIMQDTNGSTITLETVDRFNSSCEFQNFWKLMLNGNCHALSVPDLSIYELTLLTKDGLNQLELLEDYEDQMRSLEDQTENSLSEYKKKLTEWAFSILQDNYSMFEKKSRDTSFNSLEDSKELNTFYKRHKELCNKIKSMALEIDNRNWKILKKKFYYLSGLAGNGFDTFLDVLNTQGNSLSSKRIGDINSLIQKVAECFMDQADLEEECDQETKNILEQATKMVEQISDSDFIKCLCNLQNLAAPKTVMKGIIAMFSQEFQNWKIKFGKRLGKCLEKDISLKTNCKNFSEYTRKKECICEEQSKILKAKLESLYSTTTGSQIIITKLQKITTMQQLYHNQSQPTYNTFDCYELHYVTEINKPYLYELKIWEFELNKYDKLEDGITYKQQKVLYINKEKFEIR</sequence>
<proteinExistence type="predicted"/>
<dbReference type="Proteomes" id="UP000789739">
    <property type="component" value="Unassembled WGS sequence"/>
</dbReference>
<feature type="coiled-coil region" evidence="1">
    <location>
        <begin position="1055"/>
        <end position="1082"/>
    </location>
</feature>
<accession>A0A9N9CRE1</accession>
<name>A0A9N9CRE1_9GLOM</name>
<comment type="caution">
    <text evidence="3">The sequence shown here is derived from an EMBL/GenBank/DDBJ whole genome shotgun (WGS) entry which is preliminary data.</text>
</comment>
<keyword evidence="1" id="KW-0175">Coiled coil</keyword>
<feature type="region of interest" description="Disordered" evidence="2">
    <location>
        <begin position="1"/>
        <end position="43"/>
    </location>
</feature>
<keyword evidence="4" id="KW-1185">Reference proteome</keyword>
<evidence type="ECO:0000256" key="2">
    <source>
        <dbReference type="SAM" id="MobiDB-lite"/>
    </source>
</evidence>
<evidence type="ECO:0000313" key="3">
    <source>
        <dbReference type="EMBL" id="CAG8610225.1"/>
    </source>
</evidence>
<protein>
    <submittedName>
        <fullName evidence="3">8025_t:CDS:1</fullName>
    </submittedName>
</protein>
<evidence type="ECO:0000256" key="1">
    <source>
        <dbReference type="SAM" id="Coils"/>
    </source>
</evidence>
<dbReference type="EMBL" id="CAJVPI010001384">
    <property type="protein sequence ID" value="CAG8610225.1"/>
    <property type="molecule type" value="Genomic_DNA"/>
</dbReference>
<evidence type="ECO:0000313" key="4">
    <source>
        <dbReference type="Proteomes" id="UP000789739"/>
    </source>
</evidence>
<organism evidence="3 4">
    <name type="scientific">Paraglomus brasilianum</name>
    <dbReference type="NCBI Taxonomy" id="144538"/>
    <lineage>
        <taxon>Eukaryota</taxon>
        <taxon>Fungi</taxon>
        <taxon>Fungi incertae sedis</taxon>
        <taxon>Mucoromycota</taxon>
        <taxon>Glomeromycotina</taxon>
        <taxon>Glomeromycetes</taxon>
        <taxon>Paraglomerales</taxon>
        <taxon>Paraglomeraceae</taxon>
        <taxon>Paraglomus</taxon>
    </lineage>
</organism>
<reference evidence="3" key="1">
    <citation type="submission" date="2021-06" db="EMBL/GenBank/DDBJ databases">
        <authorList>
            <person name="Kallberg Y."/>
            <person name="Tangrot J."/>
            <person name="Rosling A."/>
        </authorList>
    </citation>
    <scope>NUCLEOTIDE SEQUENCE</scope>
    <source>
        <strain evidence="3">BR232B</strain>
    </source>
</reference>